<reference evidence="2 3" key="1">
    <citation type="submission" date="2017-02" db="EMBL/GenBank/DDBJ databases">
        <title>isolation and characterization of a novel temperate virus Aeropyrum globular virus 1 infecting hyperthermophilic archaeon Aeropyrum.</title>
        <authorList>
            <person name="Yumiya M."/>
            <person name="Yoshida T."/>
            <person name="Sako Y."/>
        </authorList>
    </citation>
    <scope>NUCLEOTIDE SEQUENCE [LARGE SCALE GENOMIC DNA]</scope>
    <source>
        <strain evidence="2 3">YK1-12-2013</strain>
    </source>
</reference>
<evidence type="ECO:0000259" key="1">
    <source>
        <dbReference type="Pfam" id="PF08544"/>
    </source>
</evidence>
<dbReference type="EMBL" id="BDMD01000043">
    <property type="protein sequence ID" value="GBF09148.1"/>
    <property type="molecule type" value="Genomic_DNA"/>
</dbReference>
<sequence length="124" mass="13151">ARGGDLRSRGALLLATGIARGDLDIALEGLSSMQAGTGLLFQEVQGAVFRRDLMNIVDEASRNGVKLAQSSWGPALYTISHESTADSDARMLRAILRSQGIRGEVLVTRPRNKGLTLEVGMDGG</sequence>
<comment type="caution">
    <text evidence="2">The sequence shown here is derived from an EMBL/GenBank/DDBJ whole genome shotgun (WGS) entry which is preliminary data.</text>
</comment>
<dbReference type="Proteomes" id="UP000291213">
    <property type="component" value="Unassembled WGS sequence"/>
</dbReference>
<accession>A0A401H9V4</accession>
<gene>
    <name evidence="2" type="ORF">apy_08730</name>
</gene>
<feature type="non-terminal residue" evidence="2">
    <location>
        <position position="1"/>
    </location>
</feature>
<evidence type="ECO:0000313" key="3">
    <source>
        <dbReference type="Proteomes" id="UP000291213"/>
    </source>
</evidence>
<evidence type="ECO:0000313" key="2">
    <source>
        <dbReference type="EMBL" id="GBF09148.1"/>
    </source>
</evidence>
<feature type="domain" description="GHMP kinase C-terminal" evidence="1">
    <location>
        <begin position="16"/>
        <end position="94"/>
    </location>
</feature>
<organism evidence="2 3">
    <name type="scientific">Aeropyrum pernix</name>
    <dbReference type="NCBI Taxonomy" id="56636"/>
    <lineage>
        <taxon>Archaea</taxon>
        <taxon>Thermoproteota</taxon>
        <taxon>Thermoprotei</taxon>
        <taxon>Desulfurococcales</taxon>
        <taxon>Desulfurococcaceae</taxon>
        <taxon>Aeropyrum</taxon>
    </lineage>
</organism>
<dbReference type="InterPro" id="IPR013750">
    <property type="entry name" value="GHMP_kinase_C_dom"/>
</dbReference>
<name>A0A401H9V4_AERPX</name>
<protein>
    <recommendedName>
        <fullName evidence="1">GHMP kinase C-terminal domain-containing protein</fullName>
    </recommendedName>
</protein>
<proteinExistence type="predicted"/>
<dbReference type="OrthoDB" id="85156at2157"/>
<dbReference type="AlphaFoldDB" id="A0A401H9V4"/>
<dbReference type="Pfam" id="PF08544">
    <property type="entry name" value="GHMP_kinases_C"/>
    <property type="match status" value="1"/>
</dbReference>